<dbReference type="STRING" id="286156.Ppb6_00703"/>
<accession>A0A1C0U7S3</accession>
<keyword evidence="2" id="KW-1185">Reference proteome</keyword>
<dbReference type="AlphaFoldDB" id="A0A1C0U7S3"/>
<reference evidence="1 2" key="1">
    <citation type="submission" date="2015-12" db="EMBL/GenBank/DDBJ databases">
        <title>Genome comparisons provide insights into the role of secondary metabolites in the pathogenic phase of the Photorhabdus life cycle.</title>
        <authorList>
            <person name="Tobias N.J."/>
            <person name="Mishra B."/>
            <person name="Gupta D.K."/>
            <person name="Thines M."/>
            <person name="Stinear T.P."/>
            <person name="Bode H.B."/>
        </authorList>
    </citation>
    <scope>NUCLEOTIDE SEQUENCE [LARGE SCALE GENOMIC DNA]</scope>
    <source>
        <strain evidence="1 2">PB68.1</strain>
    </source>
</reference>
<dbReference type="Proteomes" id="UP000093476">
    <property type="component" value="Unassembled WGS sequence"/>
</dbReference>
<dbReference type="RefSeq" id="WP_065822132.1">
    <property type="nucleotide sequence ID" value="NZ_CAWMQZ010000027.1"/>
</dbReference>
<evidence type="ECO:0000313" key="1">
    <source>
        <dbReference type="EMBL" id="OCQ53978.1"/>
    </source>
</evidence>
<name>A0A1C0U7S3_9GAMM</name>
<comment type="caution">
    <text evidence="1">The sequence shown here is derived from an EMBL/GenBank/DDBJ whole genome shotgun (WGS) entry which is preliminary data.</text>
</comment>
<proteinExistence type="predicted"/>
<protein>
    <submittedName>
        <fullName evidence="1">Uncharacterized protein</fullName>
    </submittedName>
</protein>
<organism evidence="1 2">
    <name type="scientific">Photorhabdus australis subsp. thailandensis</name>
    <dbReference type="NCBI Taxonomy" id="2805096"/>
    <lineage>
        <taxon>Bacteria</taxon>
        <taxon>Pseudomonadati</taxon>
        <taxon>Pseudomonadota</taxon>
        <taxon>Gammaproteobacteria</taxon>
        <taxon>Enterobacterales</taxon>
        <taxon>Morganellaceae</taxon>
        <taxon>Photorhabdus</taxon>
    </lineage>
</organism>
<gene>
    <name evidence="1" type="ORF">Ppb6_00703</name>
</gene>
<dbReference type="EMBL" id="LOMY01000027">
    <property type="protein sequence ID" value="OCQ53978.1"/>
    <property type="molecule type" value="Genomic_DNA"/>
</dbReference>
<sequence length="90" mass="10255">MNNLVIEKNFGRSRISPAQQVKINEQPASTCVSHYQYCFRQDVLSEQHETGKTALGKSILELDSYLSTHPDLDIPGDIKIMLWKDYVSVN</sequence>
<evidence type="ECO:0000313" key="2">
    <source>
        <dbReference type="Proteomes" id="UP000093476"/>
    </source>
</evidence>